<reference evidence="6 7" key="1">
    <citation type="submission" date="2020-01" db="EMBL/GenBank/DDBJ databases">
        <title>Genomes of bacteria type strains.</title>
        <authorList>
            <person name="Chen J."/>
            <person name="Zhu S."/>
            <person name="Yang J."/>
        </authorList>
    </citation>
    <scope>NUCLEOTIDE SEQUENCE [LARGE SCALE GENOMIC DNA]</scope>
    <source>
        <strain evidence="6 7">LMG 22958</strain>
    </source>
</reference>
<dbReference type="Pfam" id="PF09685">
    <property type="entry name" value="MamF_MmsF"/>
    <property type="match status" value="1"/>
</dbReference>
<organism evidence="6 7">
    <name type="scientific">Alteromonas hispanica</name>
    <dbReference type="NCBI Taxonomy" id="315421"/>
    <lineage>
        <taxon>Bacteria</taxon>
        <taxon>Pseudomonadati</taxon>
        <taxon>Pseudomonadota</taxon>
        <taxon>Gammaproteobacteria</taxon>
        <taxon>Alteromonadales</taxon>
        <taxon>Alteromonadaceae</taxon>
        <taxon>Alteromonas/Salinimonas group</taxon>
        <taxon>Alteromonas</taxon>
    </lineage>
</organism>
<feature type="transmembrane region" description="Helical" evidence="5">
    <location>
        <begin position="66"/>
        <end position="99"/>
    </location>
</feature>
<name>A0A6L9MQT7_9ALTE</name>
<evidence type="ECO:0000256" key="2">
    <source>
        <dbReference type="ARBA" id="ARBA00022692"/>
    </source>
</evidence>
<evidence type="ECO:0000256" key="4">
    <source>
        <dbReference type="ARBA" id="ARBA00023136"/>
    </source>
</evidence>
<feature type="transmembrane region" description="Helical" evidence="5">
    <location>
        <begin position="20"/>
        <end position="45"/>
    </location>
</feature>
<dbReference type="Proteomes" id="UP000478837">
    <property type="component" value="Unassembled WGS sequence"/>
</dbReference>
<comment type="subcellular location">
    <subcellularLocation>
        <location evidence="1">Membrane</location>
        <topology evidence="1">Multi-pass membrane protein</topology>
    </subcellularLocation>
</comment>
<keyword evidence="2 5" id="KW-0812">Transmembrane</keyword>
<gene>
    <name evidence="6" type="ORF">GTW09_01615</name>
</gene>
<evidence type="ECO:0000256" key="3">
    <source>
        <dbReference type="ARBA" id="ARBA00022989"/>
    </source>
</evidence>
<keyword evidence="4 5" id="KW-0472">Membrane</keyword>
<proteinExistence type="predicted"/>
<accession>A0A6L9MQT7</accession>
<sequence length="121" mass="13560">MTTEENMYWGLTVRTYCTLIHVSQLTSIIVPGLGLILPIIMWIAHKDQNEDIDKHGRVTANWLISLVIYTVICGILLLIIIGGFGLLILGILNLIFAIVAALKANNGELWHYPLSIKFFKV</sequence>
<evidence type="ECO:0000256" key="1">
    <source>
        <dbReference type="ARBA" id="ARBA00004141"/>
    </source>
</evidence>
<dbReference type="RefSeq" id="WP_071979095.1">
    <property type="nucleotide sequence ID" value="NZ_JAAAWP010000001.1"/>
</dbReference>
<dbReference type="EMBL" id="JAAAWP010000001">
    <property type="protein sequence ID" value="NDW20231.1"/>
    <property type="molecule type" value="Genomic_DNA"/>
</dbReference>
<evidence type="ECO:0000313" key="7">
    <source>
        <dbReference type="Proteomes" id="UP000478837"/>
    </source>
</evidence>
<keyword evidence="3 5" id="KW-1133">Transmembrane helix</keyword>
<evidence type="ECO:0000256" key="5">
    <source>
        <dbReference type="SAM" id="Phobius"/>
    </source>
</evidence>
<protein>
    <submittedName>
        <fullName evidence="6">DUF4870 domain-containing protein</fullName>
    </submittedName>
</protein>
<dbReference type="AlphaFoldDB" id="A0A6L9MQT7"/>
<comment type="caution">
    <text evidence="6">The sequence shown here is derived from an EMBL/GenBank/DDBJ whole genome shotgun (WGS) entry which is preliminary data.</text>
</comment>
<dbReference type="InterPro" id="IPR019109">
    <property type="entry name" value="MamF_MmsF"/>
</dbReference>
<evidence type="ECO:0000313" key="6">
    <source>
        <dbReference type="EMBL" id="NDW20231.1"/>
    </source>
</evidence>
<keyword evidence="7" id="KW-1185">Reference proteome</keyword>